<feature type="region of interest" description="Disordered" evidence="2">
    <location>
        <begin position="663"/>
        <end position="686"/>
    </location>
</feature>
<feature type="coiled-coil region" evidence="1">
    <location>
        <begin position="511"/>
        <end position="585"/>
    </location>
</feature>
<feature type="region of interest" description="Disordered" evidence="2">
    <location>
        <begin position="605"/>
        <end position="627"/>
    </location>
</feature>
<evidence type="ECO:0000256" key="1">
    <source>
        <dbReference type="SAM" id="Coils"/>
    </source>
</evidence>
<feature type="compositionally biased region" description="Basic and acidic residues" evidence="2">
    <location>
        <begin position="82"/>
        <end position="103"/>
    </location>
</feature>
<evidence type="ECO:0000313" key="5">
    <source>
        <dbReference type="Proteomes" id="UP001152797"/>
    </source>
</evidence>
<keyword evidence="4" id="KW-0647">Proteasome</keyword>
<feature type="compositionally biased region" description="Pro residues" evidence="2">
    <location>
        <begin position="673"/>
        <end position="684"/>
    </location>
</feature>
<feature type="compositionally biased region" description="Basic and acidic residues" evidence="2">
    <location>
        <begin position="111"/>
        <end position="151"/>
    </location>
</feature>
<keyword evidence="1" id="KW-0175">Coiled coil</keyword>
<name>A0A9P1BLB0_9DINO</name>
<comment type="caution">
    <text evidence="3">The sequence shown here is derived from an EMBL/GenBank/DDBJ whole genome shotgun (WGS) entry which is preliminary data.</text>
</comment>
<feature type="region of interest" description="Disordered" evidence="2">
    <location>
        <begin position="729"/>
        <end position="759"/>
    </location>
</feature>
<reference evidence="4 5" key="2">
    <citation type="submission" date="2024-05" db="EMBL/GenBank/DDBJ databases">
        <authorList>
            <person name="Chen Y."/>
            <person name="Shah S."/>
            <person name="Dougan E. K."/>
            <person name="Thang M."/>
            <person name="Chan C."/>
        </authorList>
    </citation>
    <scope>NUCLEOTIDE SEQUENCE [LARGE SCALE GENOMIC DNA]</scope>
</reference>
<reference evidence="3" key="1">
    <citation type="submission" date="2022-10" db="EMBL/GenBank/DDBJ databases">
        <authorList>
            <person name="Chen Y."/>
            <person name="Dougan E. K."/>
            <person name="Chan C."/>
            <person name="Rhodes N."/>
            <person name="Thang M."/>
        </authorList>
    </citation>
    <scope>NUCLEOTIDE SEQUENCE</scope>
</reference>
<feature type="compositionally biased region" description="Basic and acidic residues" evidence="2">
    <location>
        <begin position="51"/>
        <end position="60"/>
    </location>
</feature>
<evidence type="ECO:0000313" key="3">
    <source>
        <dbReference type="EMBL" id="CAI3974498.1"/>
    </source>
</evidence>
<dbReference type="EMBL" id="CAMXCT020000138">
    <property type="protein sequence ID" value="CAL1127873.1"/>
    <property type="molecule type" value="Genomic_DNA"/>
</dbReference>
<feature type="compositionally biased region" description="Basic and acidic residues" evidence="2">
    <location>
        <begin position="183"/>
        <end position="292"/>
    </location>
</feature>
<proteinExistence type="predicted"/>
<feature type="compositionally biased region" description="Basic and acidic residues" evidence="2">
    <location>
        <begin position="20"/>
        <end position="36"/>
    </location>
</feature>
<dbReference type="OrthoDB" id="449507at2759"/>
<dbReference type="GO" id="GO:0000502">
    <property type="term" value="C:proteasome complex"/>
    <property type="evidence" value="ECO:0007669"/>
    <property type="project" value="UniProtKB-KW"/>
</dbReference>
<feature type="compositionally biased region" description="Polar residues" evidence="2">
    <location>
        <begin position="611"/>
        <end position="625"/>
    </location>
</feature>
<keyword evidence="5" id="KW-1185">Reference proteome</keyword>
<dbReference type="AlphaFoldDB" id="A0A9P1BLB0"/>
<dbReference type="Proteomes" id="UP001152797">
    <property type="component" value="Unassembled WGS sequence"/>
</dbReference>
<feature type="region of interest" description="Disordered" evidence="2">
    <location>
        <begin position="412"/>
        <end position="455"/>
    </location>
</feature>
<organism evidence="3">
    <name type="scientific">Cladocopium goreaui</name>
    <dbReference type="NCBI Taxonomy" id="2562237"/>
    <lineage>
        <taxon>Eukaryota</taxon>
        <taxon>Sar</taxon>
        <taxon>Alveolata</taxon>
        <taxon>Dinophyceae</taxon>
        <taxon>Suessiales</taxon>
        <taxon>Symbiodiniaceae</taxon>
        <taxon>Cladocopium</taxon>
    </lineage>
</organism>
<evidence type="ECO:0000313" key="4">
    <source>
        <dbReference type="EMBL" id="CAL4761810.1"/>
    </source>
</evidence>
<protein>
    <submittedName>
        <fullName evidence="4">Proteasome subunit beta type-5-A</fullName>
    </submittedName>
</protein>
<evidence type="ECO:0000256" key="2">
    <source>
        <dbReference type="SAM" id="MobiDB-lite"/>
    </source>
</evidence>
<dbReference type="EMBL" id="CAMXCT030000138">
    <property type="protein sequence ID" value="CAL4761810.1"/>
    <property type="molecule type" value="Genomic_DNA"/>
</dbReference>
<feature type="compositionally biased region" description="Basic and acidic residues" evidence="2">
    <location>
        <begin position="442"/>
        <end position="455"/>
    </location>
</feature>
<feature type="compositionally biased region" description="Low complexity" evidence="2">
    <location>
        <begin position="159"/>
        <end position="169"/>
    </location>
</feature>
<sequence length="774" mass="87553">MSSVKWSDLPDSTPLDYEQENQKRPGSKSHELYEKYKKSKTYGEAKANGARPEDFRHDYGKGWLKLQPADGQLPLVPPKNGAKKESEGSKRPSKDGGSKKSKEEDEPIWQEETRDPEQIQQDLKKQEQLSKELNELKNDQYKKRERPKDAFEMAMEAFSKGSSKSSKQIKVSEGESKGAAFDVKLEKAHKQLQKETMEQLEKARKERAEKAAREAREEAKVKTERSSRAKVPPEKTPEKPEKIEKTSKPIEKTKIEKAEKAEAKAEKKEKVEVKSEKSDKVKHDKSDKEKKLKKDKKEKKHKKDKKHKKHKRREHKKSETQGTKKPPRLSASRIRELLRSKVKNFAGGKHAYRKDEQGLFIRLDSNRKRECTSVYMGVSPAPGQNKDGSRPAWRARYEGTTLGTFDTEEEAAQAYAKARAEHEKNGGSPGSNGVKRPSPTPQEKEASPNKEPDKIPDSLQATVEVLQRQINELKPQQLDKLIEYFKADITWRADDAEDFNFDLKTYSVPRLRELTRLIRQVRAEAANTLDANERLRLQQSKPAVSQSAQLAAMNPQNERELQDKIRELEQKNQNQQRQIEEQKVQMMQMQVPAVQAAQAQVQVQDPRFPPGQNSFGGSSSSTRPNETWKVAQEAMSQALHGSHPASLPPGGRWPAGYIGDGGGWVPGGEPPKNAQPPAIPPGDTEPPGRCVETCRCGQVVSRAWEVEKPWLKDEARAMAIMAAIHRFESQPSVERRGKVSKQNRYEPAAPTQQALAAEVASRVPLPAHLRMRAP</sequence>
<feature type="region of interest" description="Disordered" evidence="2">
    <location>
        <begin position="1"/>
        <end position="334"/>
    </location>
</feature>
<accession>A0A9P1BLB0</accession>
<dbReference type="EMBL" id="CAMXCT010000138">
    <property type="protein sequence ID" value="CAI3974498.1"/>
    <property type="molecule type" value="Genomic_DNA"/>
</dbReference>
<gene>
    <name evidence="3" type="ORF">C1SCF055_LOCUS2895</name>
</gene>
<feature type="compositionally biased region" description="Basic residues" evidence="2">
    <location>
        <begin position="293"/>
        <end position="315"/>
    </location>
</feature>